<comment type="caution">
    <text evidence="2">The sequence shown here is derived from an EMBL/GenBank/DDBJ whole genome shotgun (WGS) entry which is preliminary data.</text>
</comment>
<dbReference type="Proteomes" id="UP000006757">
    <property type="component" value="Unassembled WGS sequence"/>
</dbReference>
<evidence type="ECO:0000313" key="2">
    <source>
        <dbReference type="EMBL" id="EKC98280.1"/>
    </source>
</evidence>
<proteinExistence type="predicted"/>
<feature type="compositionally biased region" description="Basic and acidic residues" evidence="1">
    <location>
        <begin position="71"/>
        <end position="82"/>
    </location>
</feature>
<reference evidence="2 3" key="1">
    <citation type="journal article" date="2012" name="Eukaryot. Cell">
        <title>Genome sequence of the Trichosporon asahii environmental strain CBS 8904.</title>
        <authorList>
            <person name="Yang R.Y."/>
            <person name="Li H.T."/>
            <person name="Zhu H."/>
            <person name="Zhou G.P."/>
            <person name="Wang M."/>
            <person name="Wang L."/>
        </authorList>
    </citation>
    <scope>NUCLEOTIDE SEQUENCE [LARGE SCALE GENOMIC DNA]</scope>
    <source>
        <strain evidence="2 3">CBS 8904</strain>
    </source>
</reference>
<feature type="compositionally biased region" description="Basic and acidic residues" evidence="1">
    <location>
        <begin position="468"/>
        <end position="478"/>
    </location>
</feature>
<feature type="compositionally biased region" description="Low complexity" evidence="1">
    <location>
        <begin position="432"/>
        <end position="457"/>
    </location>
</feature>
<evidence type="ECO:0000313" key="3">
    <source>
        <dbReference type="Proteomes" id="UP000006757"/>
    </source>
</evidence>
<evidence type="ECO:0000256" key="1">
    <source>
        <dbReference type="SAM" id="MobiDB-lite"/>
    </source>
</evidence>
<dbReference type="PROSITE" id="PS00018">
    <property type="entry name" value="EF_HAND_1"/>
    <property type="match status" value="1"/>
</dbReference>
<feature type="region of interest" description="Disordered" evidence="1">
    <location>
        <begin position="155"/>
        <end position="213"/>
    </location>
</feature>
<organism evidence="2 3">
    <name type="scientific">Trichosporon asahii var. asahii (strain CBS 8904)</name>
    <name type="common">Yeast</name>
    <dbReference type="NCBI Taxonomy" id="1220162"/>
    <lineage>
        <taxon>Eukaryota</taxon>
        <taxon>Fungi</taxon>
        <taxon>Dikarya</taxon>
        <taxon>Basidiomycota</taxon>
        <taxon>Agaricomycotina</taxon>
        <taxon>Tremellomycetes</taxon>
        <taxon>Trichosporonales</taxon>
        <taxon>Trichosporonaceae</taxon>
        <taxon>Trichosporon</taxon>
    </lineage>
</organism>
<gene>
    <name evidence="2" type="ORF">A1Q2_07294</name>
</gene>
<dbReference type="AlphaFoldDB" id="K1VBV1"/>
<feature type="compositionally biased region" description="Basic and acidic residues" evidence="1">
    <location>
        <begin position="334"/>
        <end position="364"/>
    </location>
</feature>
<feature type="compositionally biased region" description="Basic residues" evidence="1">
    <location>
        <begin position="39"/>
        <end position="48"/>
    </location>
</feature>
<name>K1VBV1_TRIAC</name>
<sequence>MTASPLEATTNSTAAALEPQQEPLWEFGALTLDTSSSSTRRRSTHRRSQSTATLATSREYRSDYHSSASRGLERPIELRRDSMTTSASALSLPTLAEDNDDNPPERPKLQRGRTWVVEPPTTYTHSRRGSNATIAGQFVSQTTSGSLRHRATISFGTPASPGLSRRGSFASLHGEPTPLPVPASVSVSDVAAMATMSQEPTTPSRRNSTANPSDTLRARLRTLSQLEGKAPEPGTPPRLLSPATPRSNRGTPGHSSSARGTPGSSTPTSSNHHHHLAPPSPTPTSRRLMRSHNHRHSMPDATLLFQDLPTTSCLRQPAQLRMGGAKETLWEPNRTLERRSSARESSRGLERRSSQRDSSRDSRTSNRYSLEMPPPPLPLSRRPSAAPSVSGEEPPEILLPYRSAPRDAPGDLFTVRPPRPPRRGSTLSMVETPTPTSSEQSSPGSLVSDSGSLSPTSIESLSIGPAMMRERERERAREEAQLKLTAISAYSTRRNSRGPAWKARRARVTQSMHLDLDEERFLDFDDI</sequence>
<feature type="region of interest" description="Disordered" evidence="1">
    <location>
        <begin position="226"/>
        <end position="294"/>
    </location>
</feature>
<feature type="compositionally biased region" description="Polar residues" evidence="1">
    <location>
        <begin position="198"/>
        <end position="213"/>
    </location>
</feature>
<dbReference type="HOGENOM" id="CLU_516988_0_0_1"/>
<protein>
    <submittedName>
        <fullName evidence="2">Uncharacterized protein</fullName>
    </submittedName>
</protein>
<feature type="region of interest" description="Disordered" evidence="1">
    <location>
        <begin position="1"/>
        <end position="111"/>
    </location>
</feature>
<keyword evidence="3" id="KW-1185">Reference proteome</keyword>
<dbReference type="STRING" id="1220162.K1VBV1"/>
<feature type="region of interest" description="Disordered" evidence="1">
    <location>
        <begin position="324"/>
        <end position="478"/>
    </location>
</feature>
<dbReference type="InParanoid" id="K1VBV1"/>
<feature type="compositionally biased region" description="Low complexity" evidence="1">
    <location>
        <begin position="182"/>
        <end position="197"/>
    </location>
</feature>
<feature type="compositionally biased region" description="Low complexity" evidence="1">
    <location>
        <begin position="254"/>
        <end position="270"/>
    </location>
</feature>
<accession>K1VBV1</accession>
<feature type="compositionally biased region" description="Polar residues" evidence="1">
    <location>
        <begin position="1"/>
        <end position="14"/>
    </location>
</feature>
<dbReference type="EMBL" id="AMBO01000391">
    <property type="protein sequence ID" value="EKC98280.1"/>
    <property type="molecule type" value="Genomic_DNA"/>
</dbReference>
<dbReference type="InterPro" id="IPR018247">
    <property type="entry name" value="EF_Hand_1_Ca_BS"/>
</dbReference>